<dbReference type="AlphaFoldDB" id="A0A284SAS0"/>
<proteinExistence type="predicted"/>
<dbReference type="EMBL" id="FUEG01000052">
    <property type="protein sequence ID" value="SJL18069.1"/>
    <property type="molecule type" value="Genomic_DNA"/>
</dbReference>
<protein>
    <submittedName>
        <fullName evidence="1">Uncharacterized protein</fullName>
    </submittedName>
</protein>
<sequence length="100" mass="11313">MAGLLQPGLGIKLDTASMTSLHRCIVNRSEGWIWEGRSQLSKLVEEGNKERWFWRVQRSTFAGDILFIPIPATATIPFNISTYPRLVHCAIKETDALVRT</sequence>
<evidence type="ECO:0000313" key="2">
    <source>
        <dbReference type="Proteomes" id="UP000219338"/>
    </source>
</evidence>
<evidence type="ECO:0000313" key="1">
    <source>
        <dbReference type="EMBL" id="SJL18069.1"/>
    </source>
</evidence>
<name>A0A284SAS0_ARMOS</name>
<organism evidence="1 2">
    <name type="scientific">Armillaria ostoyae</name>
    <name type="common">Armillaria root rot fungus</name>
    <dbReference type="NCBI Taxonomy" id="47428"/>
    <lineage>
        <taxon>Eukaryota</taxon>
        <taxon>Fungi</taxon>
        <taxon>Dikarya</taxon>
        <taxon>Basidiomycota</taxon>
        <taxon>Agaricomycotina</taxon>
        <taxon>Agaricomycetes</taxon>
        <taxon>Agaricomycetidae</taxon>
        <taxon>Agaricales</taxon>
        <taxon>Marasmiineae</taxon>
        <taxon>Physalacriaceae</taxon>
        <taxon>Armillaria</taxon>
    </lineage>
</organism>
<dbReference type="Proteomes" id="UP000219338">
    <property type="component" value="Unassembled WGS sequence"/>
</dbReference>
<keyword evidence="2" id="KW-1185">Reference proteome</keyword>
<dbReference type="OrthoDB" id="10567157at2759"/>
<reference evidence="2" key="1">
    <citation type="journal article" date="2017" name="Nat. Ecol. Evol.">
        <title>Genome expansion and lineage-specific genetic innovations in the forest pathogenic fungi Armillaria.</title>
        <authorList>
            <person name="Sipos G."/>
            <person name="Prasanna A.N."/>
            <person name="Walter M.C."/>
            <person name="O'Connor E."/>
            <person name="Balint B."/>
            <person name="Krizsan K."/>
            <person name="Kiss B."/>
            <person name="Hess J."/>
            <person name="Varga T."/>
            <person name="Slot J."/>
            <person name="Riley R."/>
            <person name="Boka B."/>
            <person name="Rigling D."/>
            <person name="Barry K."/>
            <person name="Lee J."/>
            <person name="Mihaltcheva S."/>
            <person name="LaButti K."/>
            <person name="Lipzen A."/>
            <person name="Waldron R."/>
            <person name="Moloney N.M."/>
            <person name="Sperisen C."/>
            <person name="Kredics L."/>
            <person name="Vagvoelgyi C."/>
            <person name="Patrignani A."/>
            <person name="Fitzpatrick D."/>
            <person name="Nagy I."/>
            <person name="Doyle S."/>
            <person name="Anderson J.B."/>
            <person name="Grigoriev I.V."/>
            <person name="Gueldener U."/>
            <person name="Muensterkoetter M."/>
            <person name="Nagy L.G."/>
        </authorList>
    </citation>
    <scope>NUCLEOTIDE SEQUENCE [LARGE SCALE GENOMIC DNA]</scope>
    <source>
        <strain evidence="2">C18/9</strain>
    </source>
</reference>
<accession>A0A284SAS0</accession>
<gene>
    <name evidence="1" type="ORF">ARMOST_21641</name>
</gene>